<keyword evidence="2" id="KW-0614">Plasmid</keyword>
<dbReference type="Proteomes" id="UP001234798">
    <property type="component" value="Plasmid unnamed"/>
</dbReference>
<protein>
    <submittedName>
        <fullName evidence="2">DUF2807 domain-containing protein</fullName>
    </submittedName>
</protein>
<accession>A0ABY9MB08</accession>
<dbReference type="Gene3D" id="2.160.20.120">
    <property type="match status" value="1"/>
</dbReference>
<dbReference type="PANTHER" id="PTHR39200:SF1">
    <property type="entry name" value="AUTO-TRANSPORTER ADHESIN HEAD GIN DOMAIN-CONTAINING PROTEIN-RELATED"/>
    <property type="match status" value="1"/>
</dbReference>
<evidence type="ECO:0000313" key="2">
    <source>
        <dbReference type="EMBL" id="WMD24055.1"/>
    </source>
</evidence>
<evidence type="ECO:0000313" key="3">
    <source>
        <dbReference type="Proteomes" id="UP001234798"/>
    </source>
</evidence>
<sequence>MRENTRPPWAVPDNYVSEARPQQAFRELVVNGSVTVQFQRGPHPAFFVAGETPEAVASVRTYFNGDKLLIEREGITAVRRGASISISGSVSGQVSANDILNFNKAADFPTSAKVMVGISLLEAPAVTIKGSGDAVLADLDQPNLDLSISGSGDIRVNGKVATLGARVTGSGDIDAHELLAESATVSVTGSGDIECFVRSSVRARVTGSGDITVLGNPQHRDHSVSGSGKIKFR</sequence>
<feature type="domain" description="Putative auto-transporter adhesin head GIN" evidence="1">
    <location>
        <begin position="24"/>
        <end position="217"/>
    </location>
</feature>
<dbReference type="RefSeq" id="WP_306952074.1">
    <property type="nucleotide sequence ID" value="NZ_CP132977.1"/>
</dbReference>
<dbReference type="PANTHER" id="PTHR39200">
    <property type="entry name" value="HYPOTHETICAL EXPORTED PROTEIN"/>
    <property type="match status" value="1"/>
</dbReference>
<organism evidence="2 3">
    <name type="scientific">Achromobacter seleniivolatilans</name>
    <dbReference type="NCBI Taxonomy" id="3047478"/>
    <lineage>
        <taxon>Bacteria</taxon>
        <taxon>Pseudomonadati</taxon>
        <taxon>Pseudomonadota</taxon>
        <taxon>Betaproteobacteria</taxon>
        <taxon>Burkholderiales</taxon>
        <taxon>Alcaligenaceae</taxon>
        <taxon>Achromobacter</taxon>
    </lineage>
</organism>
<reference evidence="2 3" key="1">
    <citation type="submission" date="2023-08" db="EMBL/GenBank/DDBJ databases">
        <title>Achromobacter seleniivolatilans sp. nov., isolated from seleniferous soil.</title>
        <authorList>
            <person name="Zhang S."/>
            <person name="Li K."/>
            <person name="Peng J."/>
            <person name="Zhao Q."/>
            <person name="Wang H."/>
            <person name="Guo Y."/>
        </authorList>
    </citation>
    <scope>NUCLEOTIDE SEQUENCE [LARGE SCALE GENOMIC DNA]</scope>
    <source>
        <strain evidence="2 3">R39</strain>
        <plasmid evidence="2 3">unnamed</plasmid>
    </source>
</reference>
<geneLocation type="plasmid" evidence="2 3">
    <name>unnamed</name>
</geneLocation>
<keyword evidence="3" id="KW-1185">Reference proteome</keyword>
<gene>
    <name evidence="2" type="ORF">RAS12_30960</name>
</gene>
<evidence type="ECO:0000259" key="1">
    <source>
        <dbReference type="Pfam" id="PF10988"/>
    </source>
</evidence>
<dbReference type="Pfam" id="PF10988">
    <property type="entry name" value="DUF2807"/>
    <property type="match status" value="1"/>
</dbReference>
<dbReference type="InterPro" id="IPR021255">
    <property type="entry name" value="DUF2807"/>
</dbReference>
<proteinExistence type="predicted"/>
<dbReference type="EMBL" id="CP132977">
    <property type="protein sequence ID" value="WMD24055.1"/>
    <property type="molecule type" value="Genomic_DNA"/>
</dbReference>
<name>A0ABY9MB08_9BURK</name>